<evidence type="ECO:0000256" key="8">
    <source>
        <dbReference type="ARBA" id="ARBA00023242"/>
    </source>
</evidence>
<reference evidence="10 11" key="1">
    <citation type="journal article" date="2008" name="Science">
        <title>The Physcomitrella genome reveals evolutionary insights into the conquest of land by plants.</title>
        <authorList>
            <person name="Rensing S."/>
            <person name="Lang D."/>
            <person name="Zimmer A."/>
            <person name="Terry A."/>
            <person name="Salamov A."/>
            <person name="Shapiro H."/>
            <person name="Nishiyama T."/>
            <person name="Perroud P.-F."/>
            <person name="Lindquist E."/>
            <person name="Kamisugi Y."/>
            <person name="Tanahashi T."/>
            <person name="Sakakibara K."/>
            <person name="Fujita T."/>
            <person name="Oishi K."/>
            <person name="Shin-I T."/>
            <person name="Kuroki Y."/>
            <person name="Toyoda A."/>
            <person name="Suzuki Y."/>
            <person name="Hashimoto A."/>
            <person name="Yamaguchi K."/>
            <person name="Sugano A."/>
            <person name="Kohara Y."/>
            <person name="Fujiyama A."/>
            <person name="Anterola A."/>
            <person name="Aoki S."/>
            <person name="Ashton N."/>
            <person name="Barbazuk W.B."/>
            <person name="Barker E."/>
            <person name="Bennetzen J."/>
            <person name="Bezanilla M."/>
            <person name="Blankenship R."/>
            <person name="Cho S.H."/>
            <person name="Dutcher S."/>
            <person name="Estelle M."/>
            <person name="Fawcett J.A."/>
            <person name="Gundlach H."/>
            <person name="Hanada K."/>
            <person name="Heyl A."/>
            <person name="Hicks K.A."/>
            <person name="Hugh J."/>
            <person name="Lohr M."/>
            <person name="Mayer K."/>
            <person name="Melkozernov A."/>
            <person name="Murata T."/>
            <person name="Nelson D."/>
            <person name="Pils B."/>
            <person name="Prigge M."/>
            <person name="Reiss B."/>
            <person name="Renner T."/>
            <person name="Rombauts S."/>
            <person name="Rushton P."/>
            <person name="Sanderfoot A."/>
            <person name="Schween G."/>
            <person name="Shiu S.-H."/>
            <person name="Stueber K."/>
            <person name="Theodoulou F.L."/>
            <person name="Tu H."/>
            <person name="Van de Peer Y."/>
            <person name="Verrier P.J."/>
            <person name="Waters E."/>
            <person name="Wood A."/>
            <person name="Yang L."/>
            <person name="Cove D."/>
            <person name="Cuming A."/>
            <person name="Hasebe M."/>
            <person name="Lucas S."/>
            <person name="Mishler D.B."/>
            <person name="Reski R."/>
            <person name="Grigoriev I."/>
            <person name="Quatrano R.S."/>
            <person name="Boore J.L."/>
        </authorList>
    </citation>
    <scope>NUCLEOTIDE SEQUENCE [LARGE SCALE GENOMIC DNA]</scope>
    <source>
        <strain evidence="10 11">cv. Gransden 2004</strain>
    </source>
</reference>
<sequence>MIILIVILRALLIFGLKNYFIYQYIQKNLLIKK</sequence>
<reference evidence="10" key="3">
    <citation type="submission" date="2020-12" db="UniProtKB">
        <authorList>
            <consortium name="EnsemblPlants"/>
        </authorList>
    </citation>
    <scope>IDENTIFICATION</scope>
</reference>
<name>A0A7I3ZZU9_PHYPA</name>
<organism evidence="10 11">
    <name type="scientific">Physcomitrium patens</name>
    <name type="common">Spreading-leaved earth moss</name>
    <name type="synonym">Physcomitrella patens</name>
    <dbReference type="NCBI Taxonomy" id="3218"/>
    <lineage>
        <taxon>Eukaryota</taxon>
        <taxon>Viridiplantae</taxon>
        <taxon>Streptophyta</taxon>
        <taxon>Embryophyta</taxon>
        <taxon>Bryophyta</taxon>
        <taxon>Bryophytina</taxon>
        <taxon>Bryopsida</taxon>
        <taxon>Funariidae</taxon>
        <taxon>Funariales</taxon>
        <taxon>Funariaceae</taxon>
        <taxon>Physcomitrium</taxon>
    </lineage>
</organism>
<evidence type="ECO:0000256" key="5">
    <source>
        <dbReference type="ARBA" id="ARBA00023015"/>
    </source>
</evidence>
<evidence type="ECO:0000256" key="4">
    <source>
        <dbReference type="ARBA" id="ARBA00022491"/>
    </source>
</evidence>
<evidence type="ECO:0000256" key="6">
    <source>
        <dbReference type="ARBA" id="ARBA00023125"/>
    </source>
</evidence>
<accession>A0A7I3ZZU9</accession>
<dbReference type="EnsemblPlants" id="Pp3c16_21850V3.1">
    <property type="protein sequence ID" value="PAC:32985055.CDS.1"/>
    <property type="gene ID" value="Pp3c16_21850"/>
</dbReference>
<protein>
    <submittedName>
        <fullName evidence="10">Uncharacterized protein</fullName>
    </submittedName>
</protein>
<keyword evidence="9" id="KW-0472">Membrane</keyword>
<evidence type="ECO:0000256" key="9">
    <source>
        <dbReference type="SAM" id="Phobius"/>
    </source>
</evidence>
<feature type="transmembrane region" description="Helical" evidence="9">
    <location>
        <begin position="6"/>
        <end position="25"/>
    </location>
</feature>
<evidence type="ECO:0000313" key="11">
    <source>
        <dbReference type="Proteomes" id="UP000006727"/>
    </source>
</evidence>
<dbReference type="Proteomes" id="UP000006727">
    <property type="component" value="Chromosome 16"/>
</dbReference>
<evidence type="ECO:0000256" key="7">
    <source>
        <dbReference type="ARBA" id="ARBA00023163"/>
    </source>
</evidence>
<evidence type="ECO:0000313" key="10">
    <source>
        <dbReference type="EnsemblPlants" id="PAC:32985055.CDS.1"/>
    </source>
</evidence>
<evidence type="ECO:0000256" key="1">
    <source>
        <dbReference type="ARBA" id="ARBA00002946"/>
    </source>
</evidence>
<comment type="subcellular location">
    <subcellularLocation>
        <location evidence="2">Nucleus</location>
    </subcellularLocation>
</comment>
<keyword evidence="9" id="KW-1133">Transmembrane helix</keyword>
<keyword evidence="7" id="KW-0804">Transcription</keyword>
<reference evidence="10 11" key="2">
    <citation type="journal article" date="2018" name="Plant J.">
        <title>The Physcomitrella patens chromosome-scale assembly reveals moss genome structure and evolution.</title>
        <authorList>
            <person name="Lang D."/>
            <person name="Ullrich K.K."/>
            <person name="Murat F."/>
            <person name="Fuchs J."/>
            <person name="Jenkins J."/>
            <person name="Haas F.B."/>
            <person name="Piednoel M."/>
            <person name="Gundlach H."/>
            <person name="Van Bel M."/>
            <person name="Meyberg R."/>
            <person name="Vives C."/>
            <person name="Morata J."/>
            <person name="Symeonidi A."/>
            <person name="Hiss M."/>
            <person name="Muchero W."/>
            <person name="Kamisugi Y."/>
            <person name="Saleh O."/>
            <person name="Blanc G."/>
            <person name="Decker E.L."/>
            <person name="van Gessel N."/>
            <person name="Grimwood J."/>
            <person name="Hayes R.D."/>
            <person name="Graham S.W."/>
            <person name="Gunter L.E."/>
            <person name="McDaniel S.F."/>
            <person name="Hoernstein S.N.W."/>
            <person name="Larsson A."/>
            <person name="Li F.W."/>
            <person name="Perroud P.F."/>
            <person name="Phillips J."/>
            <person name="Ranjan P."/>
            <person name="Rokshar D.S."/>
            <person name="Rothfels C.J."/>
            <person name="Schneider L."/>
            <person name="Shu S."/>
            <person name="Stevenson D.W."/>
            <person name="Thummler F."/>
            <person name="Tillich M."/>
            <person name="Villarreal Aguilar J.C."/>
            <person name="Widiez T."/>
            <person name="Wong G.K."/>
            <person name="Wymore A."/>
            <person name="Zhang Y."/>
            <person name="Zimmer A.D."/>
            <person name="Quatrano R.S."/>
            <person name="Mayer K.F.X."/>
            <person name="Goodstein D."/>
            <person name="Casacuberta J.M."/>
            <person name="Vandepoele K."/>
            <person name="Reski R."/>
            <person name="Cuming A.C."/>
            <person name="Tuskan G.A."/>
            <person name="Maumus F."/>
            <person name="Salse J."/>
            <person name="Schmutz J."/>
            <person name="Rensing S.A."/>
        </authorList>
    </citation>
    <scope>NUCLEOTIDE SEQUENCE [LARGE SCALE GENOMIC DNA]</scope>
    <source>
        <strain evidence="10 11">cv. Gransden 2004</strain>
    </source>
</reference>
<keyword evidence="9" id="KW-0812">Transmembrane</keyword>
<comment type="similarity">
    <text evidence="3">Belongs to the S1FA transcription factor family.</text>
</comment>
<dbReference type="EMBL" id="ABEU02000016">
    <property type="status" value="NOT_ANNOTATED_CDS"/>
    <property type="molecule type" value="Genomic_DNA"/>
</dbReference>
<dbReference type="Pfam" id="PF04689">
    <property type="entry name" value="S1FA"/>
    <property type="match status" value="1"/>
</dbReference>
<keyword evidence="11" id="KW-1185">Reference proteome</keyword>
<evidence type="ECO:0000256" key="2">
    <source>
        <dbReference type="ARBA" id="ARBA00004123"/>
    </source>
</evidence>
<keyword evidence="5" id="KW-0805">Transcription regulation</keyword>
<evidence type="ECO:0000256" key="3">
    <source>
        <dbReference type="ARBA" id="ARBA00007382"/>
    </source>
</evidence>
<proteinExistence type="inferred from homology"/>
<dbReference type="InterPro" id="IPR006779">
    <property type="entry name" value="S1FA_DNA-bd"/>
</dbReference>
<keyword evidence="8" id="KW-0539">Nucleus</keyword>
<comment type="function">
    <text evidence="1">DNA-binding protein that specifically recognizes a negative element (S1F) within the RPS1 promoter.</text>
</comment>
<keyword evidence="6" id="KW-0238">DNA-binding</keyword>
<dbReference type="Gramene" id="Pp3c16_21850V3.1">
    <property type="protein sequence ID" value="PAC:32985055.CDS.1"/>
    <property type="gene ID" value="Pp3c16_21850"/>
</dbReference>
<keyword evidence="4" id="KW-0678">Repressor</keyword>